<evidence type="ECO:0008006" key="3">
    <source>
        <dbReference type="Google" id="ProtNLM"/>
    </source>
</evidence>
<name>T5A947_OPHSC</name>
<dbReference type="EMBL" id="KE655126">
    <property type="protein sequence ID" value="EQK98256.1"/>
    <property type="molecule type" value="Genomic_DNA"/>
</dbReference>
<evidence type="ECO:0000313" key="1">
    <source>
        <dbReference type="EMBL" id="EQK98256.1"/>
    </source>
</evidence>
<sequence length="191" mass="21337">MAAEPQATVHQAAATGFDNAAAYDAHRPSYPARAVDGLLGNLGLGAPPARVVDLAAGTGNHFIDNQPEKWTTATRWEQELKEQILKLDPAGPPRFRDDKWWHVFDRQSRAANPIFSTPVGEEKVPFQEWLTKDRLWDRVNTLSQVVTLQGESKEAFRARFDDILRDGDGKWNAKGEVEFHGVAVYVWTGSL</sequence>
<dbReference type="Gene3D" id="3.40.50.150">
    <property type="entry name" value="Vaccinia Virus protein VP39"/>
    <property type="match status" value="1"/>
</dbReference>
<dbReference type="InterPro" id="IPR029063">
    <property type="entry name" value="SAM-dependent_MTases_sf"/>
</dbReference>
<dbReference type="HOGENOM" id="CLU_049344_4_0_1"/>
<proteinExistence type="predicted"/>
<organism evidence="1 2">
    <name type="scientific">Ophiocordyceps sinensis (strain Co18 / CGMCC 3.14243)</name>
    <name type="common">Yarsagumba caterpillar fungus</name>
    <name type="synonym">Hirsutella sinensis</name>
    <dbReference type="NCBI Taxonomy" id="911162"/>
    <lineage>
        <taxon>Eukaryota</taxon>
        <taxon>Fungi</taxon>
        <taxon>Dikarya</taxon>
        <taxon>Ascomycota</taxon>
        <taxon>Pezizomycotina</taxon>
        <taxon>Sordariomycetes</taxon>
        <taxon>Hypocreomycetidae</taxon>
        <taxon>Hypocreales</taxon>
        <taxon>Ophiocordycipitaceae</taxon>
        <taxon>Ophiocordyceps</taxon>
    </lineage>
</organism>
<dbReference type="eggNOG" id="KOG3010">
    <property type="taxonomic scope" value="Eukaryota"/>
</dbReference>
<dbReference type="AlphaFoldDB" id="T5A947"/>
<reference evidence="1 2" key="1">
    <citation type="journal article" date="2013" name="Chin. Sci. Bull.">
        <title>Genome survey uncovers the secrets of sex and lifestyle in caterpillar fungus.</title>
        <authorList>
            <person name="Hu X."/>
            <person name="Zhang Y."/>
            <person name="Xiao G."/>
            <person name="Zheng P."/>
            <person name="Xia Y."/>
            <person name="Zhang X."/>
            <person name="St Leger R.J."/>
            <person name="Liu X."/>
            <person name="Wang C."/>
        </authorList>
    </citation>
    <scope>NUCLEOTIDE SEQUENCE [LARGE SCALE GENOMIC DNA]</scope>
    <source>
        <strain evidence="2">Co18 / CGMCC 3.14243</strain>
        <tissue evidence="1">Fruit-body</tissue>
    </source>
</reference>
<evidence type="ECO:0000313" key="2">
    <source>
        <dbReference type="Proteomes" id="UP000019374"/>
    </source>
</evidence>
<gene>
    <name evidence="1" type="ORF">OCS_06031</name>
</gene>
<protein>
    <recommendedName>
        <fullName evidence="3">Methyltransferase domain-containing protein</fullName>
    </recommendedName>
</protein>
<dbReference type="Proteomes" id="UP000019374">
    <property type="component" value="Unassembled WGS sequence"/>
</dbReference>
<accession>T5A947</accession>
<dbReference type="OrthoDB" id="66144at2759"/>